<name>A0A3R7A446_9STRA</name>
<evidence type="ECO:0000313" key="2">
    <source>
        <dbReference type="EMBL" id="RHY24971.1"/>
    </source>
</evidence>
<protein>
    <submittedName>
        <fullName evidence="2">Uncharacterized protein</fullName>
    </submittedName>
</protein>
<keyword evidence="3" id="KW-1185">Reference proteome</keyword>
<comment type="caution">
    <text evidence="2">The sequence shown here is derived from an EMBL/GenBank/DDBJ whole genome shotgun (WGS) entry which is preliminary data.</text>
</comment>
<dbReference type="Proteomes" id="UP000285060">
    <property type="component" value="Unassembled WGS sequence"/>
</dbReference>
<evidence type="ECO:0000313" key="3">
    <source>
        <dbReference type="Proteomes" id="UP000285060"/>
    </source>
</evidence>
<accession>A0A3R7A446</accession>
<feature type="region of interest" description="Disordered" evidence="1">
    <location>
        <begin position="95"/>
        <end position="132"/>
    </location>
</feature>
<evidence type="ECO:0000256" key="1">
    <source>
        <dbReference type="SAM" id="MobiDB-lite"/>
    </source>
</evidence>
<dbReference type="EMBL" id="QUSY01001434">
    <property type="protein sequence ID" value="RHY24971.1"/>
    <property type="molecule type" value="Genomic_DNA"/>
</dbReference>
<reference evidence="2 3" key="1">
    <citation type="submission" date="2018-08" db="EMBL/GenBank/DDBJ databases">
        <title>Aphanomyces genome sequencing and annotation.</title>
        <authorList>
            <person name="Minardi D."/>
            <person name="Oidtmann B."/>
            <person name="Van Der Giezen M."/>
            <person name="Studholme D.J."/>
        </authorList>
    </citation>
    <scope>NUCLEOTIDE SEQUENCE [LARGE SCALE GENOMIC DNA]</scope>
    <source>
        <strain evidence="2 3">NJM0002</strain>
    </source>
</reference>
<dbReference type="AlphaFoldDB" id="A0A3R7A446"/>
<sequence>MTAYQQPPPLEADDLVEKIKSKMVCDMTIPEGDSRVDRMVAAASRYAEEIGQSWIFDVEPKLFAEAIISQLQPPGLKAQEYHDEARELRKLKATKAAAVTPQMTKSESQRIGAAAAKSTEKEQGTSRSNQDVKCLKCGSSEHKVREHTGITEEAKKLISDLYGKNHQKRVKTLLSEDPSTPLHIAQC</sequence>
<organism evidence="2 3">
    <name type="scientific">Aphanomyces invadans</name>
    <dbReference type="NCBI Taxonomy" id="157072"/>
    <lineage>
        <taxon>Eukaryota</taxon>
        <taxon>Sar</taxon>
        <taxon>Stramenopiles</taxon>
        <taxon>Oomycota</taxon>
        <taxon>Saprolegniomycetes</taxon>
        <taxon>Saprolegniales</taxon>
        <taxon>Verrucalvaceae</taxon>
        <taxon>Aphanomyces</taxon>
    </lineage>
</organism>
<dbReference type="VEuPathDB" id="FungiDB:H310_14165"/>
<proteinExistence type="predicted"/>
<gene>
    <name evidence="2" type="ORF">DYB32_008586</name>
</gene>